<evidence type="ECO:0000313" key="4">
    <source>
        <dbReference type="Proteomes" id="UP000244906"/>
    </source>
</evidence>
<dbReference type="EMBL" id="QDDL01000001">
    <property type="protein sequence ID" value="PVZ72059.1"/>
    <property type="molecule type" value="Genomic_DNA"/>
</dbReference>
<organism evidence="3 4">
    <name type="scientific">Pelagibaculum spongiae</name>
    <dbReference type="NCBI Taxonomy" id="2080658"/>
    <lineage>
        <taxon>Bacteria</taxon>
        <taxon>Pseudomonadati</taxon>
        <taxon>Pseudomonadota</taxon>
        <taxon>Gammaproteobacteria</taxon>
        <taxon>Oceanospirillales</taxon>
        <taxon>Pelagibaculum</taxon>
    </lineage>
</organism>
<dbReference type="OrthoDB" id="9810174at2"/>
<gene>
    <name evidence="3" type="ORF">DC094_03295</name>
</gene>
<evidence type="ECO:0000259" key="2">
    <source>
        <dbReference type="Pfam" id="PF07484"/>
    </source>
</evidence>
<accession>A0A2V1H056</accession>
<evidence type="ECO:0000313" key="3">
    <source>
        <dbReference type="EMBL" id="PVZ72059.1"/>
    </source>
</evidence>
<dbReference type="Gene3D" id="3.90.1340.10">
    <property type="entry name" value="Phage tail collar domain"/>
    <property type="match status" value="1"/>
</dbReference>
<keyword evidence="4" id="KW-1185">Reference proteome</keyword>
<feature type="signal peptide" evidence="1">
    <location>
        <begin position="1"/>
        <end position="23"/>
    </location>
</feature>
<dbReference type="AlphaFoldDB" id="A0A2V1H056"/>
<proteinExistence type="predicted"/>
<reference evidence="3 4" key="1">
    <citation type="submission" date="2018-04" db="EMBL/GenBank/DDBJ databases">
        <title>Thalassorhabdus spongiae gen. nov., sp. nov., isolated from a marine sponge in South-West Iceland.</title>
        <authorList>
            <person name="Knobloch S."/>
            <person name="Daussin A."/>
            <person name="Johannsson R."/>
            <person name="Marteinsson V.T."/>
        </authorList>
    </citation>
    <scope>NUCLEOTIDE SEQUENCE [LARGE SCALE GENOMIC DNA]</scope>
    <source>
        <strain evidence="3 4">Hp12</strain>
    </source>
</reference>
<dbReference type="Proteomes" id="UP000244906">
    <property type="component" value="Unassembled WGS sequence"/>
</dbReference>
<name>A0A2V1H056_9GAMM</name>
<protein>
    <submittedName>
        <fullName evidence="3">Phage tail protein</fullName>
    </submittedName>
</protein>
<dbReference type="InterPro" id="IPR037053">
    <property type="entry name" value="Phage_tail_collar_dom_sf"/>
</dbReference>
<comment type="caution">
    <text evidence="3">The sequence shown here is derived from an EMBL/GenBank/DDBJ whole genome shotgun (WGS) entry which is preliminary data.</text>
</comment>
<evidence type="ECO:0000256" key="1">
    <source>
        <dbReference type="SAM" id="SignalP"/>
    </source>
</evidence>
<dbReference type="RefSeq" id="WP_116685645.1">
    <property type="nucleotide sequence ID" value="NZ_CAWNYD010000001.1"/>
</dbReference>
<feature type="domain" description="Phage tail collar" evidence="2">
    <location>
        <begin position="30"/>
        <end position="85"/>
    </location>
</feature>
<keyword evidence="1" id="KW-0732">Signal</keyword>
<sequence>MKNKTGLILIAATLLGSSYNASASTEPFLGEIMWVGYSFCPRGWANADGQLLAISQNSALFSLYGTTYGGDGRTTFALPDLRGRVAIHVGRGPGMTDRRLGARAGSEQVTQTAAQMPSHSHAANGLTAELKASQNKGDLAHPESAMLADGQRAAVYGEVPADPDGITTMAEQSISVNGRVENTGGNRSMPNMQPYLVLRACIAMVGTYPSRN</sequence>
<dbReference type="InterPro" id="IPR011083">
    <property type="entry name" value="Phage_tail_collar_dom"/>
</dbReference>
<dbReference type="SUPFAM" id="SSF88874">
    <property type="entry name" value="Receptor-binding domain of short tail fibre protein gp12"/>
    <property type="match status" value="1"/>
</dbReference>
<feature type="chain" id="PRO_5016014403" evidence="1">
    <location>
        <begin position="24"/>
        <end position="212"/>
    </location>
</feature>
<dbReference type="Pfam" id="PF07484">
    <property type="entry name" value="Collar"/>
    <property type="match status" value="1"/>
</dbReference>